<sequence length="173" mass="19301">MDPIYKESNPSYLRSQVIGPYIIERVVLIGNQEGREFSQPSCLPFSLRQPPLPPAPSLSPSCAALAAPSSKILTHGIHRPGTSPPCPPPSLPPWMTSASRWLRCTSINKLLATMKVVDGRLTSLENVPGEEARRVDHKQTLKARRRQMPRPRHLLNCKSSRWPTWPGARSSLR</sequence>
<name>A0A4U6UX52_SETVI</name>
<dbReference type="Proteomes" id="UP000298652">
    <property type="component" value="Chromosome 4"/>
</dbReference>
<dbReference type="Gramene" id="TKW21271">
    <property type="protein sequence ID" value="TKW21271"/>
    <property type="gene ID" value="SEVIR_4G170201v2"/>
</dbReference>
<reference evidence="1" key="1">
    <citation type="submission" date="2019-03" db="EMBL/GenBank/DDBJ databases">
        <title>WGS assembly of Setaria viridis.</title>
        <authorList>
            <person name="Huang P."/>
            <person name="Jenkins J."/>
            <person name="Grimwood J."/>
            <person name="Barry K."/>
            <person name="Healey A."/>
            <person name="Mamidi S."/>
            <person name="Sreedasyam A."/>
            <person name="Shu S."/>
            <person name="Feldman M."/>
            <person name="Wu J."/>
            <person name="Yu Y."/>
            <person name="Chen C."/>
            <person name="Johnson J."/>
            <person name="Rokhsar D."/>
            <person name="Baxter I."/>
            <person name="Schmutz J."/>
            <person name="Brutnell T."/>
            <person name="Kellogg E."/>
        </authorList>
    </citation>
    <scope>NUCLEOTIDE SEQUENCE [LARGE SCALE GENOMIC DNA]</scope>
</reference>
<organism evidence="1 2">
    <name type="scientific">Setaria viridis</name>
    <name type="common">Green bristlegrass</name>
    <name type="synonym">Setaria italica subsp. viridis</name>
    <dbReference type="NCBI Taxonomy" id="4556"/>
    <lineage>
        <taxon>Eukaryota</taxon>
        <taxon>Viridiplantae</taxon>
        <taxon>Streptophyta</taxon>
        <taxon>Embryophyta</taxon>
        <taxon>Tracheophyta</taxon>
        <taxon>Spermatophyta</taxon>
        <taxon>Magnoliopsida</taxon>
        <taxon>Liliopsida</taxon>
        <taxon>Poales</taxon>
        <taxon>Poaceae</taxon>
        <taxon>PACMAD clade</taxon>
        <taxon>Panicoideae</taxon>
        <taxon>Panicodae</taxon>
        <taxon>Paniceae</taxon>
        <taxon>Cenchrinae</taxon>
        <taxon>Setaria</taxon>
    </lineage>
</organism>
<keyword evidence="2" id="KW-1185">Reference proteome</keyword>
<dbReference type="AlphaFoldDB" id="A0A4U6UX52"/>
<evidence type="ECO:0000313" key="2">
    <source>
        <dbReference type="Proteomes" id="UP000298652"/>
    </source>
</evidence>
<evidence type="ECO:0000313" key="1">
    <source>
        <dbReference type="EMBL" id="TKW21271.1"/>
    </source>
</evidence>
<protein>
    <submittedName>
        <fullName evidence="1">Uncharacterized protein</fullName>
    </submittedName>
</protein>
<accession>A0A4U6UX52</accession>
<gene>
    <name evidence="1" type="ORF">SEVIR_4G170201v2</name>
</gene>
<dbReference type="EMBL" id="CM016555">
    <property type="protein sequence ID" value="TKW21271.1"/>
    <property type="molecule type" value="Genomic_DNA"/>
</dbReference>
<proteinExistence type="predicted"/>